<dbReference type="EMBL" id="MU003533">
    <property type="protein sequence ID" value="KAF2464965.1"/>
    <property type="molecule type" value="Genomic_DNA"/>
</dbReference>
<name>A0ACB6QEN5_9PLEO</name>
<comment type="caution">
    <text evidence="1">The sequence shown here is derived from an EMBL/GenBank/DDBJ whole genome shotgun (WGS) entry which is preliminary data.</text>
</comment>
<reference evidence="1" key="1">
    <citation type="journal article" date="2020" name="Stud. Mycol.">
        <title>101 Dothideomycetes genomes: a test case for predicting lifestyles and emergence of pathogens.</title>
        <authorList>
            <person name="Haridas S."/>
            <person name="Albert R."/>
            <person name="Binder M."/>
            <person name="Bloem J."/>
            <person name="Labutti K."/>
            <person name="Salamov A."/>
            <person name="Andreopoulos B."/>
            <person name="Baker S."/>
            <person name="Barry K."/>
            <person name="Bills G."/>
            <person name="Bluhm B."/>
            <person name="Cannon C."/>
            <person name="Castanera R."/>
            <person name="Culley D."/>
            <person name="Daum C."/>
            <person name="Ezra D."/>
            <person name="Gonzalez J."/>
            <person name="Henrissat B."/>
            <person name="Kuo A."/>
            <person name="Liang C."/>
            <person name="Lipzen A."/>
            <person name="Lutzoni F."/>
            <person name="Magnuson J."/>
            <person name="Mondo S."/>
            <person name="Nolan M."/>
            <person name="Ohm R."/>
            <person name="Pangilinan J."/>
            <person name="Park H.-J."/>
            <person name="Ramirez L."/>
            <person name="Alfaro M."/>
            <person name="Sun H."/>
            <person name="Tritt A."/>
            <person name="Yoshinaga Y."/>
            <person name="Zwiers L.-H."/>
            <person name="Turgeon B."/>
            <person name="Goodwin S."/>
            <person name="Spatafora J."/>
            <person name="Crous P."/>
            <person name="Grigoriev I."/>
        </authorList>
    </citation>
    <scope>NUCLEOTIDE SEQUENCE</scope>
    <source>
        <strain evidence="1">ATCC 200398</strain>
    </source>
</reference>
<feature type="non-terminal residue" evidence="1">
    <location>
        <position position="595"/>
    </location>
</feature>
<dbReference type="Proteomes" id="UP000799755">
    <property type="component" value="Unassembled WGS sequence"/>
</dbReference>
<organism evidence="1 2">
    <name type="scientific">Lindgomyces ingoldianus</name>
    <dbReference type="NCBI Taxonomy" id="673940"/>
    <lineage>
        <taxon>Eukaryota</taxon>
        <taxon>Fungi</taxon>
        <taxon>Dikarya</taxon>
        <taxon>Ascomycota</taxon>
        <taxon>Pezizomycotina</taxon>
        <taxon>Dothideomycetes</taxon>
        <taxon>Pleosporomycetidae</taxon>
        <taxon>Pleosporales</taxon>
        <taxon>Lindgomycetaceae</taxon>
        <taxon>Lindgomyces</taxon>
    </lineage>
</organism>
<protein>
    <submittedName>
        <fullName evidence="1">Uncharacterized protein</fullName>
    </submittedName>
</protein>
<accession>A0ACB6QEN5</accession>
<gene>
    <name evidence="1" type="ORF">BDR25DRAFT_396558</name>
</gene>
<keyword evidence="2" id="KW-1185">Reference proteome</keyword>
<evidence type="ECO:0000313" key="1">
    <source>
        <dbReference type="EMBL" id="KAF2464965.1"/>
    </source>
</evidence>
<sequence>MKNLRIPQPKQLRLNQGVSRLGRHKVFEGSPCRLEIFPSVEWLDVAWDKLLAKRKRLSYVRWQFLMDLSRDLPQCGWFSELYPCKCSKAAMKLKDVGEVISKPSSLCRIQSLEKFKHRKVEPPLLHAVVMVLGFVDHNWAGLPSVNLRGFKTSSVRASKSSPSHLNKKLTSNNAAFHQSYLPLAGAPPVPLPPMVKSCAPTPTPSQPELLENPGSIARGAGGGPISDDDTRFIQNDPPTFCAALGWQIPNPSKWNIKSTGQKVTDGMKSNQIFYGEQVLDRWIITSSCNSFELMQAGVGLRIQGCPNLCVAEPPLVVQKSTRPTVLPWGMELDARLTKANLSFSNLQHGFMREIDTMVGSAKSDRGKLRRGGCTIPSRSLSPVHRIAVFADSCMMIVCLRYMCGGKNATCCTLLEREAGSQPSTAIIEAKGGRRKTYENSCGISLVQGCEMANLDSDCGRRLQKASFAAKGTEEAGHLRLHGSSKLFLLRTSAIGELFVPIRLANPPRNWHQQLQVFSFDTPTPTPTTTLRRKTSTRLVLAPLVFTIYSVWIARHRATESIHPMNSRQPHRAFASHRPVEAVDIADFGGSACGQS</sequence>
<evidence type="ECO:0000313" key="2">
    <source>
        <dbReference type="Proteomes" id="UP000799755"/>
    </source>
</evidence>
<proteinExistence type="predicted"/>